<accession>A0A7J0F1Y5</accession>
<feature type="region of interest" description="Disordered" evidence="1">
    <location>
        <begin position="28"/>
        <end position="67"/>
    </location>
</feature>
<dbReference type="Proteomes" id="UP000585474">
    <property type="component" value="Unassembled WGS sequence"/>
</dbReference>
<evidence type="ECO:0000256" key="1">
    <source>
        <dbReference type="SAM" id="MobiDB-lite"/>
    </source>
</evidence>
<protein>
    <submittedName>
        <fullName evidence="2">Uncharacterized protein</fullName>
    </submittedName>
</protein>
<evidence type="ECO:0000313" key="3">
    <source>
        <dbReference type="Proteomes" id="UP000585474"/>
    </source>
</evidence>
<gene>
    <name evidence="2" type="ORF">Acr_08g0006150</name>
</gene>
<sequence length="190" mass="22087">MRGLTKRNEDRRMILKYATKFEDQFIYNNGISPKPSPRSKSIAVKKEDASPPNTKRDHGSCDSDGRPVYEPTYSWPNAPRLAVEEKSPTIESAICPIQFWFVFSHSYQSKTPSKPKSFPNIPSLVFRYRVRDPDDDDEESDRNRNFVSFIEKTLILCKCSKLKKLGFDLRALRWRTGEKNEYEVKNQITG</sequence>
<proteinExistence type="predicted"/>
<dbReference type="AlphaFoldDB" id="A0A7J0F1Y5"/>
<reference evidence="2 3" key="1">
    <citation type="submission" date="2019-07" db="EMBL/GenBank/DDBJ databases">
        <title>De Novo Assembly of kiwifruit Actinidia rufa.</title>
        <authorList>
            <person name="Sugita-Konishi S."/>
            <person name="Sato K."/>
            <person name="Mori E."/>
            <person name="Abe Y."/>
            <person name="Kisaki G."/>
            <person name="Hamano K."/>
            <person name="Suezawa K."/>
            <person name="Otani M."/>
            <person name="Fukuda T."/>
            <person name="Manabe T."/>
            <person name="Gomi K."/>
            <person name="Tabuchi M."/>
            <person name="Akimitsu K."/>
            <person name="Kataoka I."/>
        </authorList>
    </citation>
    <scope>NUCLEOTIDE SEQUENCE [LARGE SCALE GENOMIC DNA]</scope>
    <source>
        <strain evidence="3">cv. Fuchu</strain>
    </source>
</reference>
<evidence type="ECO:0000313" key="2">
    <source>
        <dbReference type="EMBL" id="GFY92219.1"/>
    </source>
</evidence>
<name>A0A7J0F1Y5_9ERIC</name>
<organism evidence="2 3">
    <name type="scientific">Actinidia rufa</name>
    <dbReference type="NCBI Taxonomy" id="165716"/>
    <lineage>
        <taxon>Eukaryota</taxon>
        <taxon>Viridiplantae</taxon>
        <taxon>Streptophyta</taxon>
        <taxon>Embryophyta</taxon>
        <taxon>Tracheophyta</taxon>
        <taxon>Spermatophyta</taxon>
        <taxon>Magnoliopsida</taxon>
        <taxon>eudicotyledons</taxon>
        <taxon>Gunneridae</taxon>
        <taxon>Pentapetalae</taxon>
        <taxon>asterids</taxon>
        <taxon>Ericales</taxon>
        <taxon>Actinidiaceae</taxon>
        <taxon>Actinidia</taxon>
    </lineage>
</organism>
<dbReference type="EMBL" id="BJWL01000008">
    <property type="protein sequence ID" value="GFY92219.1"/>
    <property type="molecule type" value="Genomic_DNA"/>
</dbReference>
<comment type="caution">
    <text evidence="2">The sequence shown here is derived from an EMBL/GenBank/DDBJ whole genome shotgun (WGS) entry which is preliminary data.</text>
</comment>
<feature type="compositionally biased region" description="Basic and acidic residues" evidence="1">
    <location>
        <begin position="44"/>
        <end position="67"/>
    </location>
</feature>
<keyword evidence="3" id="KW-1185">Reference proteome</keyword>